<dbReference type="Proteomes" id="UP001174909">
    <property type="component" value="Unassembled WGS sequence"/>
</dbReference>
<evidence type="ECO:0000259" key="2">
    <source>
        <dbReference type="Pfam" id="PF01261"/>
    </source>
</evidence>
<dbReference type="Pfam" id="PF01261">
    <property type="entry name" value="AP_endonuc_2"/>
    <property type="match status" value="1"/>
</dbReference>
<feature type="domain" description="Xylose isomerase-like TIM barrel" evidence="2">
    <location>
        <begin position="22"/>
        <end position="249"/>
    </location>
</feature>
<reference evidence="3" key="1">
    <citation type="submission" date="2023-03" db="EMBL/GenBank/DDBJ databases">
        <authorList>
            <person name="Steffen K."/>
            <person name="Cardenas P."/>
        </authorList>
    </citation>
    <scope>NUCLEOTIDE SEQUENCE</scope>
</reference>
<evidence type="ECO:0000256" key="1">
    <source>
        <dbReference type="ARBA" id="ARBA00023235"/>
    </source>
</evidence>
<name>A0AA35RRS8_GEOBA</name>
<sequence length="270" mass="29935">MTDLKDRIGYDAGTTRLEDAIATATEHGFHYLDFNADQGPNRLTDWDDIRVAAVIRAARESAITLTLHTASSINIAEFSPYVDEAVDRYLEGNIDLARQLGCHGVVTHGGYHFSSSLDYRMQSSLERLKRATEYAESAGVNLLLENLNFEPDDAEIHYLAHTVEECRFYFNAISSERFGWAFTVNHAHLVPEDVEGFLDAFGIDRIGEVRLADNTGEKEVHLNPGEGNIDFPAAFGRLESSGYTGFYSMAFGSLEDKLAAREYFAGCIGG</sequence>
<keyword evidence="1" id="KW-0413">Isomerase</keyword>
<dbReference type="InterPro" id="IPR036237">
    <property type="entry name" value="Xyl_isomerase-like_sf"/>
</dbReference>
<evidence type="ECO:0000313" key="4">
    <source>
        <dbReference type="Proteomes" id="UP001174909"/>
    </source>
</evidence>
<proteinExistence type="predicted"/>
<dbReference type="SUPFAM" id="SSF51658">
    <property type="entry name" value="Xylose isomerase-like"/>
    <property type="match status" value="1"/>
</dbReference>
<accession>A0AA35RRS8</accession>
<protein>
    <submittedName>
        <fullName evidence="3">Uncharacterized protein MJ1311</fullName>
    </submittedName>
</protein>
<gene>
    <name evidence="3" type="ORF">GBAR_LOCUS10149</name>
</gene>
<organism evidence="3 4">
    <name type="scientific">Geodia barretti</name>
    <name type="common">Barrett's horny sponge</name>
    <dbReference type="NCBI Taxonomy" id="519541"/>
    <lineage>
        <taxon>Eukaryota</taxon>
        <taxon>Metazoa</taxon>
        <taxon>Porifera</taxon>
        <taxon>Demospongiae</taxon>
        <taxon>Heteroscleromorpha</taxon>
        <taxon>Tetractinellida</taxon>
        <taxon>Astrophorina</taxon>
        <taxon>Geodiidae</taxon>
        <taxon>Geodia</taxon>
    </lineage>
</organism>
<keyword evidence="4" id="KW-1185">Reference proteome</keyword>
<dbReference type="AlphaFoldDB" id="A0AA35RRS8"/>
<evidence type="ECO:0000313" key="3">
    <source>
        <dbReference type="EMBL" id="CAI8016559.1"/>
    </source>
</evidence>
<dbReference type="GO" id="GO:0016853">
    <property type="term" value="F:isomerase activity"/>
    <property type="evidence" value="ECO:0007669"/>
    <property type="project" value="UniProtKB-KW"/>
</dbReference>
<dbReference type="Gene3D" id="3.20.20.150">
    <property type="entry name" value="Divalent-metal-dependent TIM barrel enzymes"/>
    <property type="match status" value="1"/>
</dbReference>
<dbReference type="InterPro" id="IPR013022">
    <property type="entry name" value="Xyl_isomerase-like_TIM-brl"/>
</dbReference>
<dbReference type="EMBL" id="CASHTH010001538">
    <property type="protein sequence ID" value="CAI8016559.1"/>
    <property type="molecule type" value="Genomic_DNA"/>
</dbReference>
<dbReference type="PANTHER" id="PTHR43489">
    <property type="entry name" value="ISOMERASE"/>
    <property type="match status" value="1"/>
</dbReference>
<dbReference type="InterPro" id="IPR050417">
    <property type="entry name" value="Sugar_Epim/Isomerase"/>
</dbReference>
<comment type="caution">
    <text evidence="3">The sequence shown here is derived from an EMBL/GenBank/DDBJ whole genome shotgun (WGS) entry which is preliminary data.</text>
</comment>